<name>A0ACC5T6W6_ENSAD</name>
<dbReference type="Proteomes" id="UP000823773">
    <property type="component" value="Unassembled WGS sequence"/>
</dbReference>
<comment type="caution">
    <text evidence="1">The sequence shown here is derived from an EMBL/GenBank/DDBJ whole genome shotgun (WGS) entry which is preliminary data.</text>
</comment>
<keyword evidence="2" id="KW-1185">Reference proteome</keyword>
<protein>
    <submittedName>
        <fullName evidence="1">Uncharacterized protein</fullName>
    </submittedName>
</protein>
<organism evidence="1 2">
    <name type="scientific">Ensifer adhaerens</name>
    <name type="common">Sinorhizobium morelense</name>
    <dbReference type="NCBI Taxonomy" id="106592"/>
    <lineage>
        <taxon>Bacteria</taxon>
        <taxon>Pseudomonadati</taxon>
        <taxon>Pseudomonadota</taxon>
        <taxon>Alphaproteobacteria</taxon>
        <taxon>Hyphomicrobiales</taxon>
        <taxon>Rhizobiaceae</taxon>
        <taxon>Sinorhizobium/Ensifer group</taxon>
        <taxon>Ensifer</taxon>
    </lineage>
</organism>
<sequence>MRLFECGVCDQTIHFENRSCVRCGAQLGFDPVGVGMCALVPLDNGLFQIHGNASRTFRFCDNAAIDVCHWLVPADQSERYCVACRHNTIVPMSDDDGLERWRRIGVAQRHLFYSLLRWGLPHPTRKQDPEGGLAFEFLADTVDANGNVIPAMTGHENGLISLRASEADDVVREGVRVSMNEPYRSLLGHFRHEIGHFYWQQLIVDEPTRSAARALFGDESEDYGAALDRHYEQGPPEDWQERFISPYASAHPAEDFAECFAHLFHIVDTLETGHAFGINLDPEGHEALDADIDFDPYRASNADALVDAWVPLSVALNALQRSMGQPDSYPFVLSQPVIEKLDFINRLIRDAAKQTH</sequence>
<evidence type="ECO:0000313" key="1">
    <source>
        <dbReference type="EMBL" id="MBP1876449.1"/>
    </source>
</evidence>
<gene>
    <name evidence="1" type="ORF">J2Z19_006199</name>
</gene>
<reference evidence="1" key="1">
    <citation type="submission" date="2021-03" db="EMBL/GenBank/DDBJ databases">
        <title>Genomic Encyclopedia of Type Strains, Phase IV (KMG-IV): sequencing the most valuable type-strain genomes for metagenomic binning, comparative biology and taxonomic classification.</title>
        <authorList>
            <person name="Goeker M."/>
        </authorList>
    </citation>
    <scope>NUCLEOTIDE SEQUENCE</scope>
    <source>
        <strain evidence="1">DSM 18131</strain>
    </source>
</reference>
<proteinExistence type="predicted"/>
<accession>A0ACC5T6W6</accession>
<dbReference type="EMBL" id="JAGGJR010000017">
    <property type="protein sequence ID" value="MBP1876449.1"/>
    <property type="molecule type" value="Genomic_DNA"/>
</dbReference>
<evidence type="ECO:0000313" key="2">
    <source>
        <dbReference type="Proteomes" id="UP000823773"/>
    </source>
</evidence>